<evidence type="ECO:0000313" key="3">
    <source>
        <dbReference type="Proteomes" id="UP000199071"/>
    </source>
</evidence>
<sequence>MIETVIVPRRSSESQGNHTRSAKVAVARSPNPNGRARTRHQSTSPETEATADRDPSLQRREARRHDQMADPSTITVHVPLTFTRRGGRKSCVTPDGAPALALPSRPEGALIRALARAYRWQRLLETGAYATIQDLAAAESINPSYVGRILRLNLLAPDIVGAILDGDISPDLTAEGLVKSLPSAWGEQRRRLLPQRSPPALEVHVSK</sequence>
<organism evidence="2 3">
    <name type="scientific">Bauldia litoralis</name>
    <dbReference type="NCBI Taxonomy" id="665467"/>
    <lineage>
        <taxon>Bacteria</taxon>
        <taxon>Pseudomonadati</taxon>
        <taxon>Pseudomonadota</taxon>
        <taxon>Alphaproteobacteria</taxon>
        <taxon>Hyphomicrobiales</taxon>
        <taxon>Kaistiaceae</taxon>
        <taxon>Bauldia</taxon>
    </lineage>
</organism>
<evidence type="ECO:0000256" key="1">
    <source>
        <dbReference type="SAM" id="MobiDB-lite"/>
    </source>
</evidence>
<reference evidence="2 3" key="1">
    <citation type="submission" date="2016-10" db="EMBL/GenBank/DDBJ databases">
        <authorList>
            <person name="de Groot N.N."/>
        </authorList>
    </citation>
    <scope>NUCLEOTIDE SEQUENCE [LARGE SCALE GENOMIC DNA]</scope>
    <source>
        <strain evidence="2 3">ATCC 35022</strain>
    </source>
</reference>
<dbReference type="STRING" id="665467.SAMN02982931_04767"/>
<feature type="compositionally biased region" description="Basic and acidic residues" evidence="1">
    <location>
        <begin position="50"/>
        <end position="68"/>
    </location>
</feature>
<gene>
    <name evidence="2" type="ORF">SAMN02982931_04767</name>
</gene>
<dbReference type="EMBL" id="FMXQ01000020">
    <property type="protein sequence ID" value="SDB59110.1"/>
    <property type="molecule type" value="Genomic_DNA"/>
</dbReference>
<keyword evidence="3" id="KW-1185">Reference proteome</keyword>
<dbReference type="AlphaFoldDB" id="A0A1G6ENY4"/>
<proteinExistence type="predicted"/>
<dbReference type="SUPFAM" id="SSF109709">
    <property type="entry name" value="KorB DNA-binding domain-like"/>
    <property type="match status" value="1"/>
</dbReference>
<evidence type="ECO:0008006" key="4">
    <source>
        <dbReference type="Google" id="ProtNLM"/>
    </source>
</evidence>
<protein>
    <recommendedName>
        <fullName evidence="4">Bacteriophage-related protein</fullName>
    </recommendedName>
</protein>
<accession>A0A1G6ENY4</accession>
<feature type="region of interest" description="Disordered" evidence="1">
    <location>
        <begin position="1"/>
        <end position="76"/>
    </location>
</feature>
<evidence type="ECO:0000313" key="2">
    <source>
        <dbReference type="EMBL" id="SDB59110.1"/>
    </source>
</evidence>
<name>A0A1G6ENY4_9HYPH</name>
<dbReference type="Proteomes" id="UP000199071">
    <property type="component" value="Unassembled WGS sequence"/>
</dbReference>